<reference evidence="8" key="2">
    <citation type="submission" date="2019-10" db="EMBL/GenBank/DDBJ databases">
        <authorList>
            <consortium name="NCBI Genome Project"/>
        </authorList>
    </citation>
    <scope>NUCLEOTIDE SEQUENCE</scope>
    <source>
        <strain evidence="8">NI907</strain>
    </source>
</reference>
<sequence length="1305" mass="142818">MPPRQRLVRRRPLSERISGWLNPSDFLLWASEEIKTRDLDAASVGTKIAVGANVVFLIARANYGATITGDDVFSEPRFNWATLFAKQVVWVLALGSIINALSLMYQKRHYRLFEANLEQKPGTPSAHRVRVQSSPMSSSPMRLLAGALGSDSAESRAHPDKTRDVWEIAVWDPIPACLQGIIYFSPVHVLVYLFALPLDPMENRPSVTVFKSLVMQIILSLMLQMLQGMNDQRQKDAALVQREVMREYDTKYVHPRLHPLVRDVGVQTAADGDEDLVETGIATTLIRRGFQTHPNPNYMKHIDPDNVTKKSNAPAVSLNSRLVTPASRNRYSDSFGLTQQQSARQPRQSMPALASTPVSSTSTSTAANQQGISTGTNFGGSLGVFTHGNSPLKKATSLKEINNAAGYASPRNSREMAAMEQREAADRMQRRETPLKLTETADAPEQQHTGFTPVVMGYQRFVLDSMKLRFPQDRDLHRPAAVTHASERQSDSGQRSSKMTNNQRRRSSIAEFVHNLKPGNRPERGGTIRQLTERGSFIIETPPANGSGDGEVNPDDLTLVIPEPILQSPREMSSETHAQHPSVRLAAKTEMAWDQPHPTQRPVRKGHMATRSPTVSSPLACEYRSRESNQNMGQAVAASSSPHGIKQHISPKLLHANIDNLKAQGFNPETGLFDSLSSTGSITQDVNHHMNFRTRQQHGRERKYVLPGHRFRDNVIMESISDSPGQHGQSTPINTSTDSSDATTIHKAAPPRMPSYVPGQPDVIVSVRQLGKDHESNKRDTITGIKYHETVPLVAATEGGDTACQSGNVNVTDDQPAQMKREVPEVHQIILNKQLDHVSSRLSQPPSTRHPGSVTSHIEEMKASLVSHRAHSNTSSHNFTTMCKSEMTYQQGHQPTESIVRDLKADDKDSCHRKLNATHTKGTAPQENKPGSDLQTTLTQIEKTPQQSGSHKDSITEDHISAKEYQPPEKVSTGLQEKRQSMKSMQTCTIKSPNVSASGLSQVACTSTTTTIGNGFDQPHRVPLKAASRQGALGRTLRVPLGPEREQKLPTLLYSRQAAGPKNSLEADSLPSRPMKRPPSLQDHHLAIAAIASTSTSSLTHSTPSTVSKLQCTREKTEALMKHKPPPPRAKTPSTSTSTSPQAFSTPARSEAAKILWGISPAKKLLGHQRLLAAAESSANKAGIADPASKPEKVVQTEDKTQSPSGGKEVDGHCSGTPKIPAQSEPAAECQGFPAQMRLIMAGWSMAGLLFAWVVLKKYWDVAVPAFKEKSAMRERLAKGRPTVGDIVSLVLAANAVFIGILAGV</sequence>
<protein>
    <submittedName>
        <fullName evidence="8">Uncharacterized protein</fullName>
    </submittedName>
</protein>
<name>A0A6P8BBG6_PYRGI</name>
<feature type="transmembrane region" description="Helical" evidence="6">
    <location>
        <begin position="87"/>
        <end position="105"/>
    </location>
</feature>
<feature type="compositionally biased region" description="Polar residues" evidence="5">
    <location>
        <begin position="491"/>
        <end position="502"/>
    </location>
</feature>
<feature type="transmembrane region" description="Helical" evidence="6">
    <location>
        <begin position="1239"/>
        <end position="1256"/>
    </location>
</feature>
<dbReference type="Pfam" id="PF10332">
    <property type="entry name" value="DUF2418"/>
    <property type="match status" value="1"/>
</dbReference>
<feature type="transmembrane region" description="Helical" evidence="6">
    <location>
        <begin position="1283"/>
        <end position="1303"/>
    </location>
</feature>
<dbReference type="Proteomes" id="UP000515153">
    <property type="component" value="Unplaced"/>
</dbReference>
<keyword evidence="7" id="KW-1185">Reference proteome</keyword>
<feature type="region of interest" description="Disordered" evidence="5">
    <location>
        <begin position="595"/>
        <end position="616"/>
    </location>
</feature>
<dbReference type="GO" id="GO:0007096">
    <property type="term" value="P:regulation of exit from mitosis"/>
    <property type="evidence" value="ECO:0007669"/>
    <property type="project" value="TreeGrafter"/>
</dbReference>
<feature type="compositionally biased region" description="Basic and acidic residues" evidence="5">
    <location>
        <begin position="950"/>
        <end position="962"/>
    </location>
</feature>
<feature type="compositionally biased region" description="Polar residues" evidence="5">
    <location>
        <begin position="335"/>
        <end position="348"/>
    </location>
</feature>
<evidence type="ECO:0000256" key="3">
    <source>
        <dbReference type="ARBA" id="ARBA00022989"/>
    </source>
</evidence>
<dbReference type="GO" id="GO:0012505">
    <property type="term" value="C:endomembrane system"/>
    <property type="evidence" value="ECO:0007669"/>
    <property type="project" value="UniProtKB-SubCell"/>
</dbReference>
<keyword evidence="2 6" id="KW-0812">Transmembrane</keyword>
<reference evidence="8" key="3">
    <citation type="submission" date="2025-08" db="UniProtKB">
        <authorList>
            <consortium name="RefSeq"/>
        </authorList>
    </citation>
    <scope>IDENTIFICATION</scope>
    <source>
        <strain evidence="8">NI907</strain>
    </source>
</reference>
<evidence type="ECO:0000256" key="5">
    <source>
        <dbReference type="SAM" id="MobiDB-lite"/>
    </source>
</evidence>
<proteinExistence type="predicted"/>
<dbReference type="PANTHER" id="PTHR28293:SF1">
    <property type="entry name" value="NUCLEAR RIM PROTEIN 1"/>
    <property type="match status" value="1"/>
</dbReference>
<feature type="region of interest" description="Disordered" evidence="5">
    <location>
        <begin position="1055"/>
        <end position="1080"/>
    </location>
</feature>
<feature type="region of interest" description="Disordered" evidence="5">
    <location>
        <begin position="1095"/>
        <end position="1147"/>
    </location>
</feature>
<reference evidence="8" key="1">
    <citation type="journal article" date="2019" name="Mol. Biol. Evol.">
        <title>Blast fungal genomes show frequent chromosomal changes, gene gains and losses, and effector gene turnover.</title>
        <authorList>
            <person name="Gomez Luciano L.B."/>
            <person name="Jason Tsai I."/>
            <person name="Chuma I."/>
            <person name="Tosa Y."/>
            <person name="Chen Y.H."/>
            <person name="Li J.Y."/>
            <person name="Li M.Y."/>
            <person name="Jade Lu M.Y."/>
            <person name="Nakayashiki H."/>
            <person name="Li W.H."/>
        </authorList>
    </citation>
    <scope>NUCLEOTIDE SEQUENCE</scope>
    <source>
        <strain evidence="8">NI907</strain>
    </source>
</reference>
<evidence type="ECO:0000256" key="6">
    <source>
        <dbReference type="SAM" id="Phobius"/>
    </source>
</evidence>
<feature type="compositionally biased region" description="Polar residues" evidence="5">
    <location>
        <begin position="317"/>
        <end position="329"/>
    </location>
</feature>
<dbReference type="RefSeq" id="XP_030984538.1">
    <property type="nucleotide sequence ID" value="XM_031123998.1"/>
</dbReference>
<feature type="region of interest" description="Disordered" evidence="5">
    <location>
        <begin position="720"/>
        <end position="743"/>
    </location>
</feature>
<evidence type="ECO:0000256" key="4">
    <source>
        <dbReference type="ARBA" id="ARBA00023136"/>
    </source>
</evidence>
<evidence type="ECO:0000256" key="2">
    <source>
        <dbReference type="ARBA" id="ARBA00022692"/>
    </source>
</evidence>
<feature type="region of interest" description="Disordered" evidence="5">
    <location>
        <begin position="1179"/>
        <end position="1223"/>
    </location>
</feature>
<dbReference type="GO" id="GO:0043007">
    <property type="term" value="P:maintenance of rDNA"/>
    <property type="evidence" value="ECO:0007669"/>
    <property type="project" value="TreeGrafter"/>
</dbReference>
<comment type="subcellular location">
    <subcellularLocation>
        <location evidence="1">Endomembrane system</location>
        <topology evidence="1">Multi-pass membrane protein</topology>
    </subcellularLocation>
</comment>
<feature type="region of interest" description="Disordered" evidence="5">
    <location>
        <begin position="941"/>
        <end position="971"/>
    </location>
</feature>
<feature type="compositionally biased region" description="Low complexity" evidence="5">
    <location>
        <begin position="352"/>
        <end position="367"/>
    </location>
</feature>
<feature type="compositionally biased region" description="Basic and acidic residues" evidence="5">
    <location>
        <begin position="1112"/>
        <end position="1121"/>
    </location>
</feature>
<dbReference type="PANTHER" id="PTHR28293">
    <property type="entry name" value="NUCLEAR RIM PROTEIN 1"/>
    <property type="match status" value="1"/>
</dbReference>
<keyword evidence="3 6" id="KW-1133">Transmembrane helix</keyword>
<feature type="compositionally biased region" description="Low complexity" evidence="5">
    <location>
        <begin position="1095"/>
        <end position="1108"/>
    </location>
</feature>
<dbReference type="KEGG" id="pgri:PgNI_03946"/>
<dbReference type="GeneID" id="41958907"/>
<feature type="region of interest" description="Disordered" evidence="5">
    <location>
        <begin position="479"/>
        <end position="529"/>
    </location>
</feature>
<keyword evidence="4 6" id="KW-0472">Membrane</keyword>
<evidence type="ECO:0000313" key="8">
    <source>
        <dbReference type="RefSeq" id="XP_030984538.1"/>
    </source>
</evidence>
<accession>A0A6P8BBG6</accession>
<organism evidence="7 8">
    <name type="scientific">Pyricularia grisea</name>
    <name type="common">Crabgrass-specific blast fungus</name>
    <name type="synonym">Magnaporthe grisea</name>
    <dbReference type="NCBI Taxonomy" id="148305"/>
    <lineage>
        <taxon>Eukaryota</taxon>
        <taxon>Fungi</taxon>
        <taxon>Dikarya</taxon>
        <taxon>Ascomycota</taxon>
        <taxon>Pezizomycotina</taxon>
        <taxon>Sordariomycetes</taxon>
        <taxon>Sordariomycetidae</taxon>
        <taxon>Magnaporthales</taxon>
        <taxon>Pyriculariaceae</taxon>
        <taxon>Pyricularia</taxon>
    </lineage>
</organism>
<feature type="compositionally biased region" description="Low complexity" evidence="5">
    <location>
        <begin position="1131"/>
        <end position="1147"/>
    </location>
</feature>
<evidence type="ECO:0000313" key="7">
    <source>
        <dbReference type="Proteomes" id="UP000515153"/>
    </source>
</evidence>
<feature type="compositionally biased region" description="Basic and acidic residues" evidence="5">
    <location>
        <begin position="1189"/>
        <end position="1201"/>
    </location>
</feature>
<dbReference type="InterPro" id="IPR018819">
    <property type="entry name" value="Nur1/Mug154"/>
</dbReference>
<gene>
    <name evidence="8" type="ORF">PgNI_03946</name>
</gene>
<evidence type="ECO:0000256" key="1">
    <source>
        <dbReference type="ARBA" id="ARBA00004127"/>
    </source>
</evidence>
<feature type="region of interest" description="Disordered" evidence="5">
    <location>
        <begin position="302"/>
        <end position="374"/>
    </location>
</feature>